<dbReference type="CDD" id="cd00885">
    <property type="entry name" value="cinA"/>
    <property type="match status" value="1"/>
</dbReference>
<dbReference type="InterPro" id="IPR041424">
    <property type="entry name" value="CinA_KH"/>
</dbReference>
<dbReference type="NCBIfam" id="TIGR00177">
    <property type="entry name" value="molyb_syn"/>
    <property type="match status" value="1"/>
</dbReference>
<name>A0A1M4THY1_9BACT</name>
<dbReference type="NCBIfam" id="TIGR00199">
    <property type="entry name" value="PncC_domain"/>
    <property type="match status" value="1"/>
</dbReference>
<dbReference type="PIRSF" id="PIRSF006728">
    <property type="entry name" value="CinA"/>
    <property type="match status" value="1"/>
</dbReference>
<reference evidence="3 4" key="1">
    <citation type="submission" date="2016-11" db="EMBL/GenBank/DDBJ databases">
        <authorList>
            <person name="Jaros S."/>
            <person name="Januszkiewicz K."/>
            <person name="Wedrychowicz H."/>
        </authorList>
    </citation>
    <scope>NUCLEOTIDE SEQUENCE [LARGE SCALE GENOMIC DNA]</scope>
    <source>
        <strain evidence="3 4">DSM 26910</strain>
    </source>
</reference>
<dbReference type="AlphaFoldDB" id="A0A1M4THY1"/>
<dbReference type="InterPro" id="IPR008136">
    <property type="entry name" value="CinA_C"/>
</dbReference>
<dbReference type="InterPro" id="IPR036425">
    <property type="entry name" value="MoaB/Mog-like_dom_sf"/>
</dbReference>
<dbReference type="OrthoDB" id="9801454at2"/>
<protein>
    <recommendedName>
        <fullName evidence="1">CinA-like protein</fullName>
    </recommendedName>
</protein>
<evidence type="ECO:0000259" key="2">
    <source>
        <dbReference type="SMART" id="SM00852"/>
    </source>
</evidence>
<dbReference type="HAMAP" id="MF_00226_B">
    <property type="entry name" value="CinA_B"/>
    <property type="match status" value="1"/>
</dbReference>
<accession>A0A1M4THY1</accession>
<proteinExistence type="inferred from homology"/>
<dbReference type="Pfam" id="PF00994">
    <property type="entry name" value="MoCF_biosynth"/>
    <property type="match status" value="1"/>
</dbReference>
<dbReference type="SUPFAM" id="SSF53218">
    <property type="entry name" value="Molybdenum cofactor biosynthesis proteins"/>
    <property type="match status" value="1"/>
</dbReference>
<dbReference type="Proteomes" id="UP000184164">
    <property type="component" value="Unassembled WGS sequence"/>
</dbReference>
<dbReference type="NCBIfam" id="TIGR00200">
    <property type="entry name" value="cinA_nterm"/>
    <property type="match status" value="1"/>
</dbReference>
<dbReference type="Pfam" id="PF02464">
    <property type="entry name" value="CinA"/>
    <property type="match status" value="1"/>
</dbReference>
<dbReference type="InterPro" id="IPR008135">
    <property type="entry name" value="Competence-induced_CinA"/>
</dbReference>
<dbReference type="RefSeq" id="WP_072998369.1">
    <property type="nucleotide sequence ID" value="NZ_FQUM01000001.1"/>
</dbReference>
<dbReference type="Gene3D" id="3.40.980.10">
    <property type="entry name" value="MoaB/Mog-like domain"/>
    <property type="match status" value="1"/>
</dbReference>
<dbReference type="SMART" id="SM00852">
    <property type="entry name" value="MoCF_biosynth"/>
    <property type="match status" value="1"/>
</dbReference>
<dbReference type="EMBL" id="FQUM01000001">
    <property type="protein sequence ID" value="SHE44112.1"/>
    <property type="molecule type" value="Genomic_DNA"/>
</dbReference>
<evidence type="ECO:0000256" key="1">
    <source>
        <dbReference type="HAMAP-Rule" id="MF_00226"/>
    </source>
</evidence>
<organism evidence="3 4">
    <name type="scientific">Mariniphaga anaerophila</name>
    <dbReference type="NCBI Taxonomy" id="1484053"/>
    <lineage>
        <taxon>Bacteria</taxon>
        <taxon>Pseudomonadati</taxon>
        <taxon>Bacteroidota</taxon>
        <taxon>Bacteroidia</taxon>
        <taxon>Marinilabiliales</taxon>
        <taxon>Prolixibacteraceae</taxon>
        <taxon>Mariniphaga</taxon>
    </lineage>
</organism>
<dbReference type="SUPFAM" id="SSF142433">
    <property type="entry name" value="CinA-like"/>
    <property type="match status" value="1"/>
</dbReference>
<evidence type="ECO:0000313" key="3">
    <source>
        <dbReference type="EMBL" id="SHE44112.1"/>
    </source>
</evidence>
<comment type="similarity">
    <text evidence="1">Belongs to the CinA family.</text>
</comment>
<dbReference type="InterPro" id="IPR001453">
    <property type="entry name" value="MoaB/Mog_dom"/>
</dbReference>
<dbReference type="NCBIfam" id="NF001813">
    <property type="entry name" value="PRK00549.1"/>
    <property type="match status" value="1"/>
</dbReference>
<dbReference type="STRING" id="1484053.SAMN05444274_101366"/>
<dbReference type="InterPro" id="IPR050101">
    <property type="entry name" value="CinA"/>
</dbReference>
<dbReference type="Pfam" id="PF18146">
    <property type="entry name" value="CinA_KH"/>
    <property type="match status" value="1"/>
</dbReference>
<gene>
    <name evidence="3" type="ORF">SAMN05444274_101366</name>
</gene>
<feature type="domain" description="MoaB/Mog" evidence="2">
    <location>
        <begin position="4"/>
        <end position="171"/>
    </location>
</feature>
<dbReference type="InterPro" id="IPR036653">
    <property type="entry name" value="CinA-like_C"/>
</dbReference>
<dbReference type="Gene3D" id="3.90.950.20">
    <property type="entry name" value="CinA-like"/>
    <property type="match status" value="1"/>
</dbReference>
<sequence length="413" mass="45314">MKAEIITIGDEILIGQIVDTNSAWIAEQFNLGGIEIYQITSVHDDAAHIKSALDNAKENADLVILTGGLGPTKDDITKNVLCAYFQTKLVFHEPTFEQIKNRFKNRNIDLNKLNRGQAMVPETCTVLPNKAGTAPGMWFEKDDTIFVSVPGVPFEMKYLVENEILPRLQNRSKTGAIYHKTVLTQGLPESMLAERIENWENSLPKHIKLAYLPNPMSVRLRLSAVGTDLEQLKHEVEKEMGTLKQLIPEYIFGYDNETLAEVIGRNLLENGQTLAVAESCTGGYISHLITSVPGSSGWYKGGVTAYSNEIKQKMLGVSGDSLLKYGAVSENVVREMAEGARQKLAVDFAVATSGIAGPTGGTEEKPVGTVWIAVAGPGKTIAQKFVFGDNRERNIIRSGQTALQLLRRQVLKG</sequence>
<keyword evidence="4" id="KW-1185">Reference proteome</keyword>
<evidence type="ECO:0000313" key="4">
    <source>
        <dbReference type="Proteomes" id="UP000184164"/>
    </source>
</evidence>
<dbReference type="PANTHER" id="PTHR13939:SF0">
    <property type="entry name" value="NMN AMIDOHYDROLASE-LIKE PROTEIN YFAY"/>
    <property type="match status" value="1"/>
</dbReference>
<dbReference type="PANTHER" id="PTHR13939">
    <property type="entry name" value="NICOTINAMIDE-NUCLEOTIDE AMIDOHYDROLASE PNCC"/>
    <property type="match status" value="1"/>
</dbReference>